<dbReference type="SUPFAM" id="SSF54909">
    <property type="entry name" value="Dimeric alpha+beta barrel"/>
    <property type="match status" value="1"/>
</dbReference>
<organism evidence="2 3">
    <name type="scientific">Tepidamorphus gemmatus</name>
    <dbReference type="NCBI Taxonomy" id="747076"/>
    <lineage>
        <taxon>Bacteria</taxon>
        <taxon>Pseudomonadati</taxon>
        <taxon>Pseudomonadota</taxon>
        <taxon>Alphaproteobacteria</taxon>
        <taxon>Hyphomicrobiales</taxon>
        <taxon>Tepidamorphaceae</taxon>
        <taxon>Tepidamorphus</taxon>
    </lineage>
</organism>
<dbReference type="InterPro" id="IPR011008">
    <property type="entry name" value="Dimeric_a/b-barrel"/>
</dbReference>
<dbReference type="Pfam" id="PF03992">
    <property type="entry name" value="ABM"/>
    <property type="match status" value="1"/>
</dbReference>
<comment type="caution">
    <text evidence="2">The sequence shown here is derived from an EMBL/GenBank/DDBJ whole genome shotgun (WGS) entry which is preliminary data.</text>
</comment>
<dbReference type="InterPro" id="IPR007138">
    <property type="entry name" value="ABM_dom"/>
</dbReference>
<keyword evidence="2" id="KW-0503">Monooxygenase</keyword>
<dbReference type="Proteomes" id="UP000295678">
    <property type="component" value="Unassembled WGS sequence"/>
</dbReference>
<protein>
    <submittedName>
        <fullName evidence="2">Antibiotic biosynthesis monooxygenase</fullName>
    </submittedName>
</protein>
<dbReference type="EMBL" id="SMAK01000004">
    <property type="protein sequence ID" value="TCT11309.1"/>
    <property type="molecule type" value="Genomic_DNA"/>
</dbReference>
<dbReference type="GO" id="GO:0004497">
    <property type="term" value="F:monooxygenase activity"/>
    <property type="evidence" value="ECO:0007669"/>
    <property type="project" value="UniProtKB-KW"/>
</dbReference>
<dbReference type="RefSeq" id="WP_132806077.1">
    <property type="nucleotide sequence ID" value="NZ_SMAK01000004.1"/>
</dbReference>
<gene>
    <name evidence="2" type="ORF">EDC22_10466</name>
</gene>
<dbReference type="Gene3D" id="3.30.70.100">
    <property type="match status" value="1"/>
</dbReference>
<evidence type="ECO:0000313" key="2">
    <source>
        <dbReference type="EMBL" id="TCT11309.1"/>
    </source>
</evidence>
<feature type="domain" description="ABM" evidence="1">
    <location>
        <begin position="10"/>
        <end position="77"/>
    </location>
</feature>
<evidence type="ECO:0000259" key="1">
    <source>
        <dbReference type="Pfam" id="PF03992"/>
    </source>
</evidence>
<sequence length="105" mass="12529">MILRIWHGYTAPENGDAYETLLKREIFHGIEQMHIPGFRGIDLLRRSLDGEEEFITIMRFETRDDVKAFVGEDYELAYVPDAARKLLKRFDARSQHYEMRESRSY</sequence>
<dbReference type="AlphaFoldDB" id="A0A4R3MG46"/>
<keyword evidence="2" id="KW-0560">Oxidoreductase</keyword>
<dbReference type="OrthoDB" id="7210869at2"/>
<keyword evidence="3" id="KW-1185">Reference proteome</keyword>
<evidence type="ECO:0000313" key="3">
    <source>
        <dbReference type="Proteomes" id="UP000295678"/>
    </source>
</evidence>
<proteinExistence type="predicted"/>
<name>A0A4R3MG46_9HYPH</name>
<accession>A0A4R3MG46</accession>
<reference evidence="2 3" key="1">
    <citation type="submission" date="2019-03" db="EMBL/GenBank/DDBJ databases">
        <title>Genomic Encyclopedia of Type Strains, Phase IV (KMG-IV): sequencing the most valuable type-strain genomes for metagenomic binning, comparative biology and taxonomic classification.</title>
        <authorList>
            <person name="Goeker M."/>
        </authorList>
    </citation>
    <scope>NUCLEOTIDE SEQUENCE [LARGE SCALE GENOMIC DNA]</scope>
    <source>
        <strain evidence="2 3">DSM 19345</strain>
    </source>
</reference>